<dbReference type="Gene3D" id="3.40.830.10">
    <property type="entry name" value="LigB-like"/>
    <property type="match status" value="1"/>
</dbReference>
<keyword evidence="3" id="KW-1185">Reference proteome</keyword>
<protein>
    <submittedName>
        <fullName evidence="4">Protein TTE1956</fullName>
    </submittedName>
</protein>
<dbReference type="Proteomes" id="UP000694888">
    <property type="component" value="Unplaced"/>
</dbReference>
<evidence type="ECO:0000313" key="4">
    <source>
        <dbReference type="RefSeq" id="XP_005112956.1"/>
    </source>
</evidence>
<feature type="chain" id="PRO_5046219578" evidence="1">
    <location>
        <begin position="18"/>
        <end position="318"/>
    </location>
</feature>
<dbReference type="Pfam" id="PF02900">
    <property type="entry name" value="LigB"/>
    <property type="match status" value="1"/>
</dbReference>
<dbReference type="GeneID" id="101859460"/>
<evidence type="ECO:0000313" key="3">
    <source>
        <dbReference type="Proteomes" id="UP000694888"/>
    </source>
</evidence>
<accession>A0ABM0KAL5</accession>
<dbReference type="InterPro" id="IPR004183">
    <property type="entry name" value="Xdiol_dOase_suB"/>
</dbReference>
<sequence length="318" mass="34813">MLSLVIFCASALMYCRADIIANFVMPHGGIALDPSHFNSTNSTAVKQAWELHRACVEVGDEIASLQPDLIVLSTPHGIADLKNFIFYLNPVASGYADTDNCNCPPCCYNVTVNVDVEMTEELVTGLGYRNVSGLSGYGPPGGSSEPFPLRWGEVIPFHFVPKLNCSKVAILSQPSRRYKYDVEMIPELLRLGAGLFDYLEKTRKRVVVIISADLAHTHQASGPYGYSNTSEPFDLAIGKWASNLDPEALLTTAASLVDRALSCGFTGMVMLHGLMERCGLSSWKPSLRVNHHPSYYGMMVASFYRNTEGLIHGVDPDL</sequence>
<feature type="signal peptide" evidence="1">
    <location>
        <begin position="1"/>
        <end position="17"/>
    </location>
</feature>
<dbReference type="SUPFAM" id="SSF53213">
    <property type="entry name" value="LigB-like"/>
    <property type="match status" value="1"/>
</dbReference>
<feature type="domain" description="Extradiol ring-cleavage dioxygenase class III enzyme subunit B" evidence="2">
    <location>
        <begin position="49"/>
        <end position="280"/>
    </location>
</feature>
<organism evidence="3 4">
    <name type="scientific">Aplysia californica</name>
    <name type="common">California sea hare</name>
    <dbReference type="NCBI Taxonomy" id="6500"/>
    <lineage>
        <taxon>Eukaryota</taxon>
        <taxon>Metazoa</taxon>
        <taxon>Spiralia</taxon>
        <taxon>Lophotrochozoa</taxon>
        <taxon>Mollusca</taxon>
        <taxon>Gastropoda</taxon>
        <taxon>Heterobranchia</taxon>
        <taxon>Euthyneura</taxon>
        <taxon>Tectipleura</taxon>
        <taxon>Aplysiida</taxon>
        <taxon>Aplysioidea</taxon>
        <taxon>Aplysiidae</taxon>
        <taxon>Aplysia</taxon>
    </lineage>
</organism>
<dbReference type="RefSeq" id="XP_005112956.1">
    <property type="nucleotide sequence ID" value="XM_005112899.3"/>
</dbReference>
<proteinExistence type="predicted"/>
<evidence type="ECO:0000259" key="2">
    <source>
        <dbReference type="Pfam" id="PF02900"/>
    </source>
</evidence>
<keyword evidence="1" id="KW-0732">Signal</keyword>
<reference evidence="4" key="1">
    <citation type="submission" date="2025-08" db="UniProtKB">
        <authorList>
            <consortium name="RefSeq"/>
        </authorList>
    </citation>
    <scope>IDENTIFICATION</scope>
</reference>
<name>A0ABM0KAL5_APLCA</name>
<gene>
    <name evidence="4" type="primary">LOC101859460</name>
</gene>
<evidence type="ECO:0000256" key="1">
    <source>
        <dbReference type="SAM" id="SignalP"/>
    </source>
</evidence>